<dbReference type="Gene3D" id="3.90.1640.30">
    <property type="match status" value="1"/>
</dbReference>
<dbReference type="InterPro" id="IPR051673">
    <property type="entry name" value="SSDNA_exonuclease_RecJ"/>
</dbReference>
<accession>A0A5E4LS09</accession>
<dbReference type="Pfam" id="PF21763">
    <property type="entry name" value="DHH_CID"/>
    <property type="match status" value="1"/>
</dbReference>
<dbReference type="InterPro" id="IPR048515">
    <property type="entry name" value="DHH_CID"/>
</dbReference>
<evidence type="ECO:0000259" key="1">
    <source>
        <dbReference type="Pfam" id="PF01368"/>
    </source>
</evidence>
<dbReference type="Pfam" id="PF02272">
    <property type="entry name" value="DHHA1"/>
    <property type="match status" value="1"/>
</dbReference>
<comment type="caution">
    <text evidence="4">The sequence shown here is derived from an EMBL/GenBank/DDBJ whole genome shotgun (WGS) entry which is preliminary data.</text>
</comment>
<reference evidence="4 5" key="1">
    <citation type="submission" date="2019-08" db="EMBL/GenBank/DDBJ databases">
        <authorList>
            <person name="Vazquez-Campos X."/>
        </authorList>
    </citation>
    <scope>NUCLEOTIDE SEQUENCE [LARGE SCALE GENOMIC DNA]</scope>
    <source>
        <strain evidence="4">LFW-283_2</strain>
    </source>
</reference>
<feature type="domain" description="DHHA1" evidence="2">
    <location>
        <begin position="340"/>
        <end position="431"/>
    </location>
</feature>
<dbReference type="PANTHER" id="PTHR30255">
    <property type="entry name" value="SINGLE-STRANDED-DNA-SPECIFIC EXONUCLEASE RECJ"/>
    <property type="match status" value="1"/>
</dbReference>
<dbReference type="AlphaFoldDB" id="A0A5E4LS09"/>
<evidence type="ECO:0000313" key="4">
    <source>
        <dbReference type="EMBL" id="VVC04774.1"/>
    </source>
</evidence>
<dbReference type="Pfam" id="PF01368">
    <property type="entry name" value="DHH"/>
    <property type="match status" value="1"/>
</dbReference>
<dbReference type="InterPro" id="IPR038763">
    <property type="entry name" value="DHH_sf"/>
</dbReference>
<feature type="domain" description="DDH" evidence="1">
    <location>
        <begin position="25"/>
        <end position="128"/>
    </location>
</feature>
<dbReference type="Proteomes" id="UP000789941">
    <property type="component" value="Unassembled WGS sequence"/>
</dbReference>
<proteinExistence type="predicted"/>
<dbReference type="GO" id="GO:0004527">
    <property type="term" value="F:exonuclease activity"/>
    <property type="evidence" value="ECO:0007669"/>
    <property type="project" value="UniProtKB-KW"/>
</dbReference>
<dbReference type="EMBL" id="CABMJJ010000011">
    <property type="protein sequence ID" value="VVC04774.1"/>
    <property type="molecule type" value="Genomic_DNA"/>
</dbReference>
<sequence>MVDESIFLEKCEEARGYAFSFKDPLIVHHYDADGISSGAVVASAFLKQGKKFRRECIKKLDDGALERFEREQEIIFVDLGGGNKKVNELKDVLIIDHHQTEGIEKFQINPCLHGIDGGTELSASTTAYCVFRELVDVAIVGAAGDMQSPFSGMNRWVLEQGMEKGDVKIEEDIRFYGRYCRSLVQFLSYCDDPYIPGISYREDRTVELLNELKINFQENRKYVDLTMDERKSLISALAKILINYGQLKKVNELVGESYVFPKRPKDETFEANEFSTLLNACGRHSQPDIGVMVCLGDEEAQVQAKNLLQHHRKMLRDGIEYANNKIQNLGAFYFLDGRGIIDEGIIGTVCGMAFQQKWNRPVIGIASGENNTIKISGRGSKSLVEAGLNLGELMKRAVDEIGGAGGGHRIAAGASIPKEKLNEFLRFTGSYLGKNMPK</sequence>
<dbReference type="PANTHER" id="PTHR30255:SF2">
    <property type="entry name" value="SINGLE-STRANDED-DNA-SPECIFIC EXONUCLEASE RECJ"/>
    <property type="match status" value="1"/>
</dbReference>
<evidence type="ECO:0000313" key="5">
    <source>
        <dbReference type="Proteomes" id="UP000789941"/>
    </source>
</evidence>
<gene>
    <name evidence="4" type="ORF">LFW2832_01106</name>
</gene>
<dbReference type="Gene3D" id="3.10.310.30">
    <property type="match status" value="1"/>
</dbReference>
<dbReference type="GO" id="GO:0003676">
    <property type="term" value="F:nucleic acid binding"/>
    <property type="evidence" value="ECO:0007669"/>
    <property type="project" value="InterPro"/>
</dbReference>
<dbReference type="InterPro" id="IPR003156">
    <property type="entry name" value="DHHA1_dom"/>
</dbReference>
<dbReference type="SUPFAM" id="SSF64182">
    <property type="entry name" value="DHH phosphoesterases"/>
    <property type="match status" value="1"/>
</dbReference>
<protein>
    <submittedName>
        <fullName evidence="4">DHHA1 domain protein</fullName>
    </submittedName>
</protein>
<evidence type="ECO:0000259" key="3">
    <source>
        <dbReference type="Pfam" id="PF21763"/>
    </source>
</evidence>
<feature type="domain" description="DHH-CID" evidence="3">
    <location>
        <begin position="175"/>
        <end position="254"/>
    </location>
</feature>
<evidence type="ECO:0000259" key="2">
    <source>
        <dbReference type="Pfam" id="PF02272"/>
    </source>
</evidence>
<name>A0A5E4LS09_9ARCH</name>
<organism evidence="4 5">
    <name type="scientific">Candidatus Bilamarchaeum dharawalense</name>
    <dbReference type="NCBI Taxonomy" id="2885759"/>
    <lineage>
        <taxon>Archaea</taxon>
        <taxon>Candidatus Micrarchaeota</taxon>
        <taxon>Candidatus Micrarchaeia</taxon>
        <taxon>Candidatus Anstonellales</taxon>
        <taxon>Candidatus Bilamarchaeaceae</taxon>
        <taxon>Candidatus Bilamarchaeum</taxon>
    </lineage>
</organism>
<dbReference type="InterPro" id="IPR001667">
    <property type="entry name" value="DDH_dom"/>
</dbReference>